<keyword evidence="3" id="KW-0732">Signal</keyword>
<feature type="transmembrane region" description="Helical" evidence="2">
    <location>
        <begin position="334"/>
        <end position="354"/>
    </location>
</feature>
<organism evidence="4 5">
    <name type="scientific">Umbra pygmaea</name>
    <name type="common">Eastern mudminnow</name>
    <dbReference type="NCBI Taxonomy" id="75934"/>
    <lineage>
        <taxon>Eukaryota</taxon>
        <taxon>Metazoa</taxon>
        <taxon>Chordata</taxon>
        <taxon>Craniata</taxon>
        <taxon>Vertebrata</taxon>
        <taxon>Euteleostomi</taxon>
        <taxon>Actinopterygii</taxon>
        <taxon>Neopterygii</taxon>
        <taxon>Teleostei</taxon>
        <taxon>Protacanthopterygii</taxon>
        <taxon>Esociformes</taxon>
        <taxon>Umbridae</taxon>
        <taxon>Umbra</taxon>
    </lineage>
</organism>
<keyword evidence="2" id="KW-1133">Transmembrane helix</keyword>
<feature type="compositionally biased region" description="Low complexity" evidence="1">
    <location>
        <begin position="195"/>
        <end position="216"/>
    </location>
</feature>
<feature type="compositionally biased region" description="Low complexity" evidence="1">
    <location>
        <begin position="162"/>
        <end position="175"/>
    </location>
</feature>
<reference evidence="4 5" key="1">
    <citation type="submission" date="2024-06" db="EMBL/GenBank/DDBJ databases">
        <authorList>
            <person name="Pan Q."/>
            <person name="Wen M."/>
            <person name="Jouanno E."/>
            <person name="Zahm M."/>
            <person name="Klopp C."/>
            <person name="Cabau C."/>
            <person name="Louis A."/>
            <person name="Berthelot C."/>
            <person name="Parey E."/>
            <person name="Roest Crollius H."/>
            <person name="Montfort J."/>
            <person name="Robinson-Rechavi M."/>
            <person name="Bouchez O."/>
            <person name="Lampietro C."/>
            <person name="Lopez Roques C."/>
            <person name="Donnadieu C."/>
            <person name="Postlethwait J."/>
            <person name="Bobe J."/>
            <person name="Verreycken H."/>
            <person name="Guiguen Y."/>
        </authorList>
    </citation>
    <scope>NUCLEOTIDE SEQUENCE [LARGE SCALE GENOMIC DNA]</scope>
    <source>
        <strain evidence="4">Up_M1</strain>
        <tissue evidence="4">Testis</tissue>
    </source>
</reference>
<feature type="compositionally biased region" description="Polar residues" evidence="1">
    <location>
        <begin position="145"/>
        <end position="154"/>
    </location>
</feature>
<keyword evidence="2" id="KW-0472">Membrane</keyword>
<keyword evidence="5" id="KW-1185">Reference proteome</keyword>
<sequence length="382" mass="41346">MTLHPLLILCPVLGLLVVSCLSNHVSSENFHIVNKTMIDLIRCKEKCISNNTTCNHTVFWKEKNQCFFLKCLNVTECKNLSVSDLEVQGISNNTTCNHTVFWKEKNQCFFLKCLNVTECKNFSVSDLEAQACNTSQTTNTCTQNGSPTASQATPSEGIPVVSTRSATSKSSTRTTVPSSPHKSSNESLATPTPSPDLTTTHTTTRPSPRNNTNNSTIVVIPPTALSSNDTTANKLRTQQPLPTTTSTTSTTAIPPSTSLKSTTTMTTSTGFTSTREKKPSVTTPKAPTSQKTLGNASVATAEASTKSVDESTNRALIDVVTGGGLTRQVMDTSFLLAVLLFGLLFFLVTVVLFLTQAYESYKRKDYSQVDYLINGMYSDSGL</sequence>
<feature type="compositionally biased region" description="Polar residues" evidence="1">
    <location>
        <begin position="176"/>
        <end position="189"/>
    </location>
</feature>
<proteinExistence type="predicted"/>
<dbReference type="Proteomes" id="UP001557470">
    <property type="component" value="Unassembled WGS sequence"/>
</dbReference>
<evidence type="ECO:0000256" key="3">
    <source>
        <dbReference type="SAM" id="SignalP"/>
    </source>
</evidence>
<feature type="signal peptide" evidence="3">
    <location>
        <begin position="1"/>
        <end position="27"/>
    </location>
</feature>
<evidence type="ECO:0000256" key="2">
    <source>
        <dbReference type="SAM" id="Phobius"/>
    </source>
</evidence>
<comment type="caution">
    <text evidence="4">The sequence shown here is derived from an EMBL/GenBank/DDBJ whole genome shotgun (WGS) entry which is preliminary data.</text>
</comment>
<name>A0ABD0W959_UMBPY</name>
<keyword evidence="2" id="KW-0812">Transmembrane</keyword>
<gene>
    <name evidence="4" type="ORF">UPYG_G00261630</name>
</gene>
<dbReference type="EMBL" id="JAGEUA010000008">
    <property type="protein sequence ID" value="KAL0968049.1"/>
    <property type="molecule type" value="Genomic_DNA"/>
</dbReference>
<feature type="region of interest" description="Disordered" evidence="1">
    <location>
        <begin position="137"/>
        <end position="306"/>
    </location>
</feature>
<feature type="compositionally biased region" description="Polar residues" evidence="1">
    <location>
        <begin position="280"/>
        <end position="306"/>
    </location>
</feature>
<dbReference type="Pfam" id="PF17823">
    <property type="entry name" value="DUF5585"/>
    <property type="match status" value="1"/>
</dbReference>
<dbReference type="AlphaFoldDB" id="A0ABD0W959"/>
<feature type="chain" id="PRO_5044820072" evidence="3">
    <location>
        <begin position="28"/>
        <end position="382"/>
    </location>
</feature>
<feature type="compositionally biased region" description="Low complexity" evidence="1">
    <location>
        <begin position="237"/>
        <end position="273"/>
    </location>
</feature>
<evidence type="ECO:0000256" key="1">
    <source>
        <dbReference type="SAM" id="MobiDB-lite"/>
    </source>
</evidence>
<accession>A0ABD0W959</accession>
<protein>
    <submittedName>
        <fullName evidence="4">Uncharacterized protein</fullName>
    </submittedName>
</protein>
<evidence type="ECO:0000313" key="4">
    <source>
        <dbReference type="EMBL" id="KAL0968049.1"/>
    </source>
</evidence>
<feature type="compositionally biased region" description="Polar residues" evidence="1">
    <location>
        <begin position="224"/>
        <end position="236"/>
    </location>
</feature>
<dbReference type="InterPro" id="IPR041056">
    <property type="entry name" value="DUF5585"/>
</dbReference>
<evidence type="ECO:0000313" key="5">
    <source>
        <dbReference type="Proteomes" id="UP001557470"/>
    </source>
</evidence>